<dbReference type="Proteomes" id="UP000050454">
    <property type="component" value="Unassembled WGS sequence"/>
</dbReference>
<evidence type="ECO:0000313" key="7">
    <source>
        <dbReference type="Proteomes" id="UP000050454"/>
    </source>
</evidence>
<protein>
    <recommendedName>
        <fullName evidence="5">Translocation and assembly module TamB C-terminal domain-containing protein</fullName>
    </recommendedName>
</protein>
<evidence type="ECO:0000256" key="1">
    <source>
        <dbReference type="ARBA" id="ARBA00004167"/>
    </source>
</evidence>
<evidence type="ECO:0000256" key="3">
    <source>
        <dbReference type="ARBA" id="ARBA00022989"/>
    </source>
</evidence>
<gene>
    <name evidence="6" type="ORF">AFM12_18340</name>
</gene>
<evidence type="ECO:0000259" key="5">
    <source>
        <dbReference type="Pfam" id="PF04357"/>
    </source>
</evidence>
<dbReference type="RefSeq" id="WP_055151534.1">
    <property type="nucleotide sequence ID" value="NZ_JXSZ01000015.1"/>
</dbReference>
<reference evidence="6 7" key="1">
    <citation type="submission" date="2015-07" db="EMBL/GenBank/DDBJ databases">
        <title>The draft genome sequence of Leadbetterella sp. JN14-9.</title>
        <authorList>
            <person name="Liu Y."/>
            <person name="Du J."/>
            <person name="Shao Z."/>
        </authorList>
    </citation>
    <scope>NUCLEOTIDE SEQUENCE [LARGE SCALE GENOMIC DNA]</scope>
    <source>
        <strain evidence="6 7">JN14-9</strain>
    </source>
</reference>
<keyword evidence="3" id="KW-1133">Transmembrane helix</keyword>
<organism evidence="6 7">
    <name type="scientific">Jiulongibacter sediminis</name>
    <dbReference type="NCBI Taxonomy" id="1605367"/>
    <lineage>
        <taxon>Bacteria</taxon>
        <taxon>Pseudomonadati</taxon>
        <taxon>Bacteroidota</taxon>
        <taxon>Cytophagia</taxon>
        <taxon>Cytophagales</taxon>
        <taxon>Leadbetterellaceae</taxon>
        <taxon>Jiulongibacter</taxon>
    </lineage>
</organism>
<evidence type="ECO:0000313" key="6">
    <source>
        <dbReference type="EMBL" id="KPM46731.1"/>
    </source>
</evidence>
<accession>A0A0P7BYT4</accession>
<keyword evidence="4" id="KW-0472">Membrane</keyword>
<keyword evidence="7" id="KW-1185">Reference proteome</keyword>
<evidence type="ECO:0000256" key="2">
    <source>
        <dbReference type="ARBA" id="ARBA00022692"/>
    </source>
</evidence>
<comment type="subcellular location">
    <subcellularLocation>
        <location evidence="1">Membrane</location>
        <topology evidence="1">Single-pass membrane protein</topology>
    </subcellularLocation>
</comment>
<sequence length="1616" mass="179210">MAKFFKISGIVLSVILLLMVGLAMYIRSDRGQKTVQNQLQNFLSQKLTTPYSIGRLSYNIPDWVELEDVYFEDPQKDTLLMAGRVRIDLDMFGLLTGDFQVNTIELEGGIAKLYTINENGDFNYRFLIDAFSSGSDTISSDSSESNSFRIDEAKLKNTRFSFRDETAGIDFGILLKEGSAEFSDFNVTDNFYGFSGIVVDSAETRLLTFIPTVVNQTEGAGESVKLELGDISLSDFSWKYDGEDIGVENTIKAGKAEVSFNKIDLSEQRIELNEAFFENADIDVFFKQPLNESTGDEGKPWTITLAELELQEGKVHYRDNLAQPVLKPGEFNSSDFTFSEADIKLRNFYYDGNEIKGEVTEVKARERSGLNIEELAVNFAYTDQLIALRDLSFETPYSDYEGEVILSYHSLDDFINDPLTSKILIRADRSQIAFNDIFKFNADLKKNPGLAKNTSKSLRLNGSIKSNQDNFLLQDLQVTLDKETRLFLNGFVGGVKNLDNLRVDLNIEDLRVKRDLYQDFIPDSVDVSSYQLPETISMNGLVKGNAKALQLDGNLSTDLGEITLKGLLKNAASDSLRSYAGYLKTTDLNLQKLYKEEQEIGLLTAELQVNGNADLSSITADGQIQSVVYKDYSYKDINLDVNLEDSILILKANSADVNARLNADFRANLSSDKSAFKGIVDIQKLNLQTLNISDLEDDISGRFNVDLAFESETYLVGTTQIAELKLGGKNAGNLNGNFLKDGTTQQVKIDADYMNFDLISKSGLLSFADNFSGLVTDSSEVSAPEGRFELSGQLVWSPLWESVLPGVYFDQPVKMDLTSDGKNFDGQLNFQQLRYQDYVLSGWETTISGSMNDFKSETLLESLDLGETALSGNVLLANLENDVFQFDFQTADSAGNTLHQIAFEMENMEAGQVFEVQKLSFGHQDFQINDHKIRLIENQLLTDGLVMQSDNQKIALNANNEWIALNMEGVNIEPFYHLLYSPEVDLKASLNGDLQLRNNLGSLSGKAEINLAKLTIDNELIGDFQMNLSEFDAENIVINGSLKGPSSDAEMEGEVNLADEGNLDLVVDLKRLDAALIRAFSAGQVAKAAGELFGKIELTSTFTNPQPKGTLGFRKFDVTPTYLGVPLAIDNQELRFDNKNVFFNEFTVKDSTGQALVFDGRLNWSDLDAVSYQLDLQTTDFLLLNTAVEDNDLVYGTLKMDADLKLQGVGEKPSVDGRVKIKEGSDLTFIMPADIETAETQGIVYFVPPKDSSLAVQAAPVRDTLSAADAFAEVVNEILVAVETDEEAKFTFVVDEINGDKLDFSGTSNLTYGLYPNGQQYLIGSFDLTRGSYSFSLEVFKREFQVLKGSKLTWNGDPYQAELDITASYEVSTDIQSLNAFGLNSTSYGKVPLDVLLKLTGKIEEPEVNFDVKVSDKAENSIKSLISSNDVFSSLRQNSSEMNQQVFSLILFNRFMSNQFLSFSGNGFNGESVARQSVSKLLTEQLNILAGNLLGGVGLSFGVDSEVLQGAEGSGSRTEFNLGLSQSFLNDRIRVSLGKNFELANSTGVSRSSTEVLDNINIEYLVTPDGRYVAKVYRNNEYQTLLEGFVVETGVGFELRADYDKVAELFNRKQNQ</sequence>
<dbReference type="GO" id="GO:0009306">
    <property type="term" value="P:protein secretion"/>
    <property type="evidence" value="ECO:0007669"/>
    <property type="project" value="InterPro"/>
</dbReference>
<dbReference type="PATRIC" id="fig|1605367.3.peg.1105"/>
<dbReference type="Pfam" id="PF04357">
    <property type="entry name" value="TamB"/>
    <property type="match status" value="1"/>
</dbReference>
<keyword evidence="2" id="KW-0812">Transmembrane</keyword>
<evidence type="ECO:0000256" key="4">
    <source>
        <dbReference type="ARBA" id="ARBA00023136"/>
    </source>
</evidence>
<dbReference type="OrthoDB" id="9811276at2"/>
<dbReference type="STRING" id="1605367.AFM12_18340"/>
<proteinExistence type="predicted"/>
<comment type="caution">
    <text evidence="6">The sequence shown here is derived from an EMBL/GenBank/DDBJ whole genome shotgun (WGS) entry which is preliminary data.</text>
</comment>
<feature type="domain" description="Translocation and assembly module TamB C-terminal" evidence="5">
    <location>
        <begin position="1146"/>
        <end position="1602"/>
    </location>
</feature>
<dbReference type="GO" id="GO:0005886">
    <property type="term" value="C:plasma membrane"/>
    <property type="evidence" value="ECO:0007669"/>
    <property type="project" value="InterPro"/>
</dbReference>
<dbReference type="InterPro" id="IPR007452">
    <property type="entry name" value="TamB_C"/>
</dbReference>
<name>A0A0P7BYT4_9BACT</name>
<dbReference type="EMBL" id="LGTQ01000015">
    <property type="protein sequence ID" value="KPM46731.1"/>
    <property type="molecule type" value="Genomic_DNA"/>
</dbReference>